<dbReference type="PATRIC" id="fig|29290.4.peg.5894"/>
<dbReference type="GO" id="GO:0016887">
    <property type="term" value="F:ATP hydrolysis activity"/>
    <property type="evidence" value="ECO:0007669"/>
    <property type="project" value="InterPro"/>
</dbReference>
<dbReference type="GO" id="GO:0006298">
    <property type="term" value="P:mismatch repair"/>
    <property type="evidence" value="ECO:0007669"/>
    <property type="project" value="InterPro"/>
</dbReference>
<keyword evidence="5 7" id="KW-0694">RNA-binding</keyword>
<dbReference type="EC" id="3.6.4.-" evidence="7"/>
<dbReference type="EC" id="3.1.-.-" evidence="7"/>
<dbReference type="InterPro" id="IPR045076">
    <property type="entry name" value="MutS"/>
</dbReference>
<keyword evidence="7" id="KW-0540">Nuclease</keyword>
<keyword evidence="2 7" id="KW-0547">Nucleotide-binding</keyword>
<dbReference type="SUPFAM" id="SSF48334">
    <property type="entry name" value="DNA repair protein MutS, domain III"/>
    <property type="match status" value="1"/>
</dbReference>
<dbReference type="SMART" id="SM00533">
    <property type="entry name" value="MUTSd"/>
    <property type="match status" value="1"/>
</dbReference>
<dbReference type="GO" id="GO:0072344">
    <property type="term" value="P:rescue of stalled ribosome"/>
    <property type="evidence" value="ECO:0007669"/>
    <property type="project" value="UniProtKB-UniRule"/>
</dbReference>
<dbReference type="PROSITE" id="PS50828">
    <property type="entry name" value="SMR"/>
    <property type="match status" value="1"/>
</dbReference>
<evidence type="ECO:0000313" key="11">
    <source>
        <dbReference type="Proteomes" id="UP000033423"/>
    </source>
</evidence>
<dbReference type="Gene3D" id="3.30.1370.110">
    <property type="match status" value="1"/>
</dbReference>
<dbReference type="Pfam" id="PF01713">
    <property type="entry name" value="Smr"/>
    <property type="match status" value="1"/>
</dbReference>
<dbReference type="PANTHER" id="PTHR48466">
    <property type="entry name" value="OS10G0509000 PROTEIN-RELATED"/>
    <property type="match status" value="1"/>
</dbReference>
<dbReference type="GO" id="GO:0019843">
    <property type="term" value="F:rRNA binding"/>
    <property type="evidence" value="ECO:0007669"/>
    <property type="project" value="UniProtKB-UniRule"/>
</dbReference>
<name>A0A0F3GNI4_9BACT</name>
<feature type="binding site" evidence="7">
    <location>
        <begin position="348"/>
        <end position="355"/>
    </location>
    <ligand>
        <name>ATP</name>
        <dbReference type="ChEBI" id="CHEBI:30616"/>
    </ligand>
</feature>
<comment type="function">
    <text evidence="7">Endonuclease that is involved in the suppression of homologous recombination and thus may have a key role in the control of bacterial genetic diversity.</text>
</comment>
<keyword evidence="11" id="KW-1185">Reference proteome</keyword>
<sequence length="804" mass="90309">MTDDIDIQSIEDGTMRVLEFGKILEMAAVFAVSVEGKALVNRIRPLGNINDVRLYVRFISQWRGLLSERKQPGIEPFDNLTEHLTILKPENAILEPIQLRQFLPLFDSGINLKRLHTEKAYPMVQSIVSGLITHPGLKRIIENSIDVDGRITDEASPELAAVRRKLASYANRVKDILQRLLKRKELATHIQDDFITERNGRWVIPLKKDSRGQLQGVVHDISKTGETLFIEPYESQPLGNEIESLRAEEKIEEFKVIKQLCAMLRQHLSDIEQDYITIVHIDAIVAVAVFSDSMRMTPPELNEERFIRINKGRHPVLWKRLKKTNKEAELVPLDFVLGQKYSSMVITGSNAGGKTVALKTIGVLHLMALSGMHVPAASGTTIPFVRNVFVDIGDEQSIEDNLSTFSGHMYHIADILRKSDANSLVLLDELGSGTDPDEGGSLGSAVLKSLTERGALSVITTHLGLLKLFAYTEEDITFGSMEIEVVQKGDATLFRPTYSLTIGEFGRSHAFEIAANCGLPTALIQQAREFMTDSDRKMEYLITDLKKMLKENRKTLTDAEEIKQEALRLRDDLVEELDRTRSANEDALADTYHKAEEILQGLRAEAKEILLLLQQSDTQRVKGMVVNIDKRIAKLREQRKTLQKDKHKGIQKPLQGQRVLLKGFDVEGIILSVNERKSRCTVLINGREVEVPFTELLECEGKPFGSEASLKQKRQHAADIDKSLDMPRELNLIGQRVDPALSILERYLNDAAINDLERVKIIHGVSTGRLAGAIREYLKDHPLVKAYRKGNNDEGGEAVTIVTL</sequence>
<dbReference type="EMBL" id="LACI01001934">
    <property type="protein sequence ID" value="KJU83362.1"/>
    <property type="molecule type" value="Genomic_DNA"/>
</dbReference>
<dbReference type="HAMAP" id="MF_00092">
    <property type="entry name" value="MutS2"/>
    <property type="match status" value="1"/>
</dbReference>
<proteinExistence type="inferred from homology"/>
<dbReference type="GO" id="GO:0004519">
    <property type="term" value="F:endonuclease activity"/>
    <property type="evidence" value="ECO:0007669"/>
    <property type="project" value="UniProtKB-UniRule"/>
</dbReference>
<gene>
    <name evidence="7" type="primary">mutS2</name>
    <name evidence="7" type="synonym">rqcU</name>
    <name evidence="10" type="ORF">MBAV_004443</name>
</gene>
<dbReference type="InterPro" id="IPR007696">
    <property type="entry name" value="DNA_mismatch_repair_MutS_core"/>
</dbReference>
<evidence type="ECO:0000313" key="10">
    <source>
        <dbReference type="EMBL" id="KJU83362.1"/>
    </source>
</evidence>
<dbReference type="FunFam" id="3.40.50.300:FF:000830">
    <property type="entry name" value="Endonuclease MutS2"/>
    <property type="match status" value="1"/>
</dbReference>
<organism evidence="10 11">
    <name type="scientific">Candidatus Magnetobacterium bavaricum</name>
    <dbReference type="NCBI Taxonomy" id="29290"/>
    <lineage>
        <taxon>Bacteria</taxon>
        <taxon>Pseudomonadati</taxon>
        <taxon>Nitrospirota</taxon>
        <taxon>Thermodesulfovibrionia</taxon>
        <taxon>Thermodesulfovibrionales</taxon>
        <taxon>Candidatus Magnetobacteriaceae</taxon>
        <taxon>Candidatus Magnetobacterium</taxon>
    </lineage>
</organism>
<dbReference type="Pfam" id="PF00488">
    <property type="entry name" value="MutS_V"/>
    <property type="match status" value="1"/>
</dbReference>
<dbReference type="PANTHER" id="PTHR48466:SF2">
    <property type="entry name" value="OS10G0509000 PROTEIN"/>
    <property type="match status" value="1"/>
</dbReference>
<dbReference type="InterPro" id="IPR000432">
    <property type="entry name" value="DNA_mismatch_repair_MutS_C"/>
</dbReference>
<comment type="subunit">
    <text evidence="7">Homodimer. Binds to stalled ribosomes, contacting rRNA.</text>
</comment>
<evidence type="ECO:0000256" key="5">
    <source>
        <dbReference type="ARBA" id="ARBA00022884"/>
    </source>
</evidence>
<keyword evidence="7" id="KW-0255">Endonuclease</keyword>
<evidence type="ECO:0000256" key="2">
    <source>
        <dbReference type="ARBA" id="ARBA00022741"/>
    </source>
</evidence>
<dbReference type="PIRSF" id="PIRSF005814">
    <property type="entry name" value="MutS_YshD"/>
    <property type="match status" value="1"/>
</dbReference>
<dbReference type="InterPro" id="IPR027417">
    <property type="entry name" value="P-loop_NTPase"/>
</dbReference>
<dbReference type="AlphaFoldDB" id="A0A0F3GNI4"/>
<evidence type="ECO:0000256" key="3">
    <source>
        <dbReference type="ARBA" id="ARBA00022801"/>
    </source>
</evidence>
<dbReference type="SUPFAM" id="SSF52540">
    <property type="entry name" value="P-loop containing nucleoside triphosphate hydrolases"/>
    <property type="match status" value="1"/>
</dbReference>
<dbReference type="Proteomes" id="UP000033423">
    <property type="component" value="Unassembled WGS sequence"/>
</dbReference>
<dbReference type="GO" id="GO:0030983">
    <property type="term" value="F:mismatched DNA binding"/>
    <property type="evidence" value="ECO:0007669"/>
    <property type="project" value="InterPro"/>
</dbReference>
<reference evidence="10 11" key="1">
    <citation type="submission" date="2015-02" db="EMBL/GenBank/DDBJ databases">
        <title>Single-cell genomics of uncultivated deep-branching MTB reveals a conserved set of magnetosome genes.</title>
        <authorList>
            <person name="Kolinko S."/>
            <person name="Richter M."/>
            <person name="Glockner F.O."/>
            <person name="Brachmann A."/>
            <person name="Schuler D."/>
        </authorList>
    </citation>
    <scope>NUCLEOTIDE SEQUENCE [LARGE SCALE GENOMIC DNA]</scope>
    <source>
        <strain evidence="10">TM-1</strain>
    </source>
</reference>
<evidence type="ECO:0000256" key="8">
    <source>
        <dbReference type="SAM" id="Coils"/>
    </source>
</evidence>
<dbReference type="Gene3D" id="3.40.50.300">
    <property type="entry name" value="P-loop containing nucleotide triphosphate hydrolases"/>
    <property type="match status" value="1"/>
</dbReference>
<dbReference type="SMART" id="SM00463">
    <property type="entry name" value="SMR"/>
    <property type="match status" value="1"/>
</dbReference>
<protein>
    <recommendedName>
        <fullName evidence="7">Endonuclease MutS2</fullName>
        <ecNumber evidence="7">3.1.-.-</ecNumber>
    </recommendedName>
    <alternativeName>
        <fullName evidence="7">Ribosome-associated protein quality control-upstream factor</fullName>
        <shortName evidence="7">RQC-upstream factor</shortName>
        <shortName evidence="7">RqcU</shortName>
        <ecNumber evidence="7">3.6.4.-</ecNumber>
    </alternativeName>
</protein>
<feature type="domain" description="Smr" evidence="9">
    <location>
        <begin position="730"/>
        <end position="804"/>
    </location>
</feature>
<dbReference type="InterPro" id="IPR036063">
    <property type="entry name" value="Smr_dom_sf"/>
</dbReference>
<keyword evidence="3 7" id="KW-0378">Hydrolase</keyword>
<feature type="coiled-coil region" evidence="8">
    <location>
        <begin position="542"/>
        <end position="590"/>
    </location>
</feature>
<keyword evidence="6 7" id="KW-0238">DNA-binding</keyword>
<dbReference type="InterPro" id="IPR002625">
    <property type="entry name" value="Smr_dom"/>
</dbReference>
<keyword evidence="8" id="KW-0175">Coiled coil</keyword>
<accession>A0A0F3GNI4</accession>
<dbReference type="GO" id="GO:0043023">
    <property type="term" value="F:ribosomal large subunit binding"/>
    <property type="evidence" value="ECO:0007669"/>
    <property type="project" value="UniProtKB-UniRule"/>
</dbReference>
<evidence type="ECO:0000259" key="9">
    <source>
        <dbReference type="PROSITE" id="PS50828"/>
    </source>
</evidence>
<dbReference type="GO" id="GO:0045910">
    <property type="term" value="P:negative regulation of DNA recombination"/>
    <property type="evidence" value="ECO:0007669"/>
    <property type="project" value="InterPro"/>
</dbReference>
<comment type="similarity">
    <text evidence="7">Belongs to the DNA mismatch repair MutS family. MutS2 subfamily.</text>
</comment>
<dbReference type="SMART" id="SM00534">
    <property type="entry name" value="MUTSac"/>
    <property type="match status" value="1"/>
</dbReference>
<keyword evidence="4 7" id="KW-0067">ATP-binding</keyword>
<evidence type="ECO:0000256" key="4">
    <source>
        <dbReference type="ARBA" id="ARBA00022840"/>
    </source>
</evidence>
<dbReference type="NCBIfam" id="TIGR01069">
    <property type="entry name" value="mutS2"/>
    <property type="match status" value="1"/>
</dbReference>
<evidence type="ECO:0000256" key="7">
    <source>
        <dbReference type="HAMAP-Rule" id="MF_00092"/>
    </source>
</evidence>
<comment type="function">
    <text evidence="7">Acts as a ribosome collision sensor, splitting the ribosome into its 2 subunits. Detects stalled/collided 70S ribosomes which it binds and splits by an ATP-hydrolysis driven conformational change. Acts upstream of the ribosome quality control system (RQC), a ribosome-associated complex that mediates the extraction of incompletely synthesized nascent chains from stalled ribosomes and their subsequent degradation. Probably generates substrates for RQC.</text>
</comment>
<evidence type="ECO:0000256" key="1">
    <source>
        <dbReference type="ARBA" id="ARBA00022730"/>
    </source>
</evidence>
<dbReference type="SUPFAM" id="SSF160443">
    <property type="entry name" value="SMR domain-like"/>
    <property type="match status" value="1"/>
</dbReference>
<dbReference type="InterPro" id="IPR036187">
    <property type="entry name" value="DNA_mismatch_repair_MutS_sf"/>
</dbReference>
<dbReference type="GO" id="GO:0005524">
    <property type="term" value="F:ATP binding"/>
    <property type="evidence" value="ECO:0007669"/>
    <property type="project" value="UniProtKB-UniRule"/>
</dbReference>
<comment type="caution">
    <text evidence="10">The sequence shown here is derived from an EMBL/GenBank/DDBJ whole genome shotgun (WGS) entry which is preliminary data.</text>
</comment>
<dbReference type="GO" id="GO:0140664">
    <property type="term" value="F:ATP-dependent DNA damage sensor activity"/>
    <property type="evidence" value="ECO:0007669"/>
    <property type="project" value="InterPro"/>
</dbReference>
<dbReference type="InterPro" id="IPR005747">
    <property type="entry name" value="MutS2"/>
</dbReference>
<dbReference type="PROSITE" id="PS00486">
    <property type="entry name" value="DNA_MISMATCH_REPAIR_2"/>
    <property type="match status" value="1"/>
</dbReference>
<keyword evidence="1 7" id="KW-0699">rRNA-binding</keyword>
<evidence type="ECO:0000256" key="6">
    <source>
        <dbReference type="ARBA" id="ARBA00023125"/>
    </source>
</evidence>